<protein>
    <submittedName>
        <fullName evidence="1">Uncharacterized protein</fullName>
    </submittedName>
</protein>
<sequence length="55" mass="6347">MEKKKIFRVGVDSSDTYRNNVTLVNEQWRVDAQKLVVLMEIARSLDLIAQKLGNL</sequence>
<dbReference type="Proteomes" id="UP000185210">
    <property type="component" value="Unassembled WGS sequence"/>
</dbReference>
<name>A0AB38D1B5_9MYCO</name>
<dbReference type="AlphaFoldDB" id="A0AB38D1B5"/>
<evidence type="ECO:0000313" key="2">
    <source>
        <dbReference type="Proteomes" id="UP000185210"/>
    </source>
</evidence>
<dbReference type="RefSeq" id="WP_165643298.1">
    <property type="nucleotide sequence ID" value="NZ_FRZT01000017.1"/>
</dbReference>
<accession>A0AB38D1B5</accession>
<proteinExistence type="predicted"/>
<comment type="caution">
    <text evidence="1">The sequence shown here is derived from an EMBL/GenBank/DDBJ whole genome shotgun (WGS) entry which is preliminary data.</text>
</comment>
<dbReference type="EMBL" id="FSHM01000004">
    <property type="protein sequence ID" value="SIB23506.1"/>
    <property type="molecule type" value="Genomic_DNA"/>
</dbReference>
<gene>
    <name evidence="1" type="ORF">SAMEA2070301_03327</name>
</gene>
<reference evidence="1 2" key="1">
    <citation type="submission" date="2016-11" db="EMBL/GenBank/DDBJ databases">
        <authorList>
            <consortium name="Pathogen Informatics"/>
        </authorList>
    </citation>
    <scope>NUCLEOTIDE SEQUENCE [LARGE SCALE GENOMIC DNA]</scope>
    <source>
        <strain evidence="1 2">104</strain>
    </source>
</reference>
<evidence type="ECO:0000313" key="1">
    <source>
        <dbReference type="EMBL" id="SIB23506.1"/>
    </source>
</evidence>
<organism evidence="1 2">
    <name type="scientific">Mycobacteroides abscessus subsp. abscessus</name>
    <dbReference type="NCBI Taxonomy" id="1185650"/>
    <lineage>
        <taxon>Bacteria</taxon>
        <taxon>Bacillati</taxon>
        <taxon>Actinomycetota</taxon>
        <taxon>Actinomycetes</taxon>
        <taxon>Mycobacteriales</taxon>
        <taxon>Mycobacteriaceae</taxon>
        <taxon>Mycobacteroides</taxon>
        <taxon>Mycobacteroides abscessus</taxon>
    </lineage>
</organism>